<accession>A0ABQ9WEZ9</accession>
<name>A0ABQ9WEZ9_SAGOE</name>
<proteinExistence type="predicted"/>
<sequence>MQNEIGHGEVCKALPPLSLPGLLALSLRQKQLNRWMGFATVGIRNPCSSGELPFLLYVPSYPIQSNLGNPAAEATQETVESLMQKFKESFRANTPIEIGQLQPALRSASAGKRKRRSKSRDWEYLPSFCLTGPYAQITAPTGFQPRTSVMELTT</sequence>
<evidence type="ECO:0000313" key="1">
    <source>
        <dbReference type="EMBL" id="KAK2120226.1"/>
    </source>
</evidence>
<keyword evidence="2" id="KW-1185">Reference proteome</keyword>
<reference evidence="1 2" key="1">
    <citation type="submission" date="2023-05" db="EMBL/GenBank/DDBJ databases">
        <title>B98-5 Cell Line De Novo Hybrid Assembly: An Optical Mapping Approach.</title>
        <authorList>
            <person name="Kananen K."/>
            <person name="Auerbach J.A."/>
            <person name="Kautto E."/>
            <person name="Blachly J.S."/>
        </authorList>
    </citation>
    <scope>NUCLEOTIDE SEQUENCE [LARGE SCALE GENOMIC DNA]</scope>
    <source>
        <strain evidence="1">B95-8</strain>
        <tissue evidence="1">Cell line</tissue>
    </source>
</reference>
<evidence type="ECO:0000313" key="2">
    <source>
        <dbReference type="Proteomes" id="UP001266305"/>
    </source>
</evidence>
<dbReference type="PANTHER" id="PTHR16592">
    <property type="entry name" value="ASTROTACTIN-1-LIKE"/>
    <property type="match status" value="1"/>
</dbReference>
<dbReference type="PANTHER" id="PTHR16592:SF2">
    <property type="entry name" value="ASTROTACTIN-2"/>
    <property type="match status" value="1"/>
</dbReference>
<dbReference type="EMBL" id="JASSZA010000001">
    <property type="protein sequence ID" value="KAK2120226.1"/>
    <property type="molecule type" value="Genomic_DNA"/>
</dbReference>
<gene>
    <name evidence="1" type="ORF">P7K49_001612</name>
</gene>
<protein>
    <submittedName>
        <fullName evidence="1">Uncharacterized protein</fullName>
    </submittedName>
</protein>
<dbReference type="Proteomes" id="UP001266305">
    <property type="component" value="Unassembled WGS sequence"/>
</dbReference>
<dbReference type="InterPro" id="IPR026995">
    <property type="entry name" value="Astrotactin"/>
</dbReference>
<comment type="caution">
    <text evidence="1">The sequence shown here is derived from an EMBL/GenBank/DDBJ whole genome shotgun (WGS) entry which is preliminary data.</text>
</comment>
<organism evidence="1 2">
    <name type="scientific">Saguinus oedipus</name>
    <name type="common">Cotton-top tamarin</name>
    <name type="synonym">Oedipomidas oedipus</name>
    <dbReference type="NCBI Taxonomy" id="9490"/>
    <lineage>
        <taxon>Eukaryota</taxon>
        <taxon>Metazoa</taxon>
        <taxon>Chordata</taxon>
        <taxon>Craniata</taxon>
        <taxon>Vertebrata</taxon>
        <taxon>Euteleostomi</taxon>
        <taxon>Mammalia</taxon>
        <taxon>Eutheria</taxon>
        <taxon>Euarchontoglires</taxon>
        <taxon>Primates</taxon>
        <taxon>Haplorrhini</taxon>
        <taxon>Platyrrhini</taxon>
        <taxon>Cebidae</taxon>
        <taxon>Callitrichinae</taxon>
        <taxon>Saguinus</taxon>
    </lineage>
</organism>